<dbReference type="Proteomes" id="UP000076502">
    <property type="component" value="Unassembled WGS sequence"/>
</dbReference>
<dbReference type="AlphaFoldDB" id="A0A154PGS3"/>
<name>A0A154PGS3_DUFNO</name>
<evidence type="ECO:0000313" key="2">
    <source>
        <dbReference type="Proteomes" id="UP000076502"/>
    </source>
</evidence>
<reference evidence="1 2" key="1">
    <citation type="submission" date="2015-07" db="EMBL/GenBank/DDBJ databases">
        <title>The genome of Dufourea novaeangliae.</title>
        <authorList>
            <person name="Pan H."/>
            <person name="Kapheim K."/>
        </authorList>
    </citation>
    <scope>NUCLEOTIDE SEQUENCE [LARGE SCALE GENOMIC DNA]</scope>
    <source>
        <strain evidence="1">0120121106</strain>
        <tissue evidence="1">Whole body</tissue>
    </source>
</reference>
<proteinExistence type="predicted"/>
<keyword evidence="2" id="KW-1185">Reference proteome</keyword>
<dbReference type="InterPro" id="IPR036397">
    <property type="entry name" value="RNaseH_sf"/>
</dbReference>
<sequence length="96" mass="11221">DWPPTDFFLSGYLKGKVYANKQHTIELLKDDTCQEDQEITQETCENVMKNAVEVARICTVVKGGHLADIIFYPFLDRLNKLLIKKLYICFVLFKKY</sequence>
<dbReference type="EMBL" id="KQ434900">
    <property type="protein sequence ID" value="KZC11059.1"/>
    <property type="molecule type" value="Genomic_DNA"/>
</dbReference>
<gene>
    <name evidence="1" type="ORF">WN55_02414</name>
</gene>
<organism evidence="1 2">
    <name type="scientific">Dufourea novaeangliae</name>
    <name type="common">Sweat bee</name>
    <dbReference type="NCBI Taxonomy" id="178035"/>
    <lineage>
        <taxon>Eukaryota</taxon>
        <taxon>Metazoa</taxon>
        <taxon>Ecdysozoa</taxon>
        <taxon>Arthropoda</taxon>
        <taxon>Hexapoda</taxon>
        <taxon>Insecta</taxon>
        <taxon>Pterygota</taxon>
        <taxon>Neoptera</taxon>
        <taxon>Endopterygota</taxon>
        <taxon>Hymenoptera</taxon>
        <taxon>Apocrita</taxon>
        <taxon>Aculeata</taxon>
        <taxon>Apoidea</taxon>
        <taxon>Anthophila</taxon>
        <taxon>Halictidae</taxon>
        <taxon>Rophitinae</taxon>
        <taxon>Dufourea</taxon>
    </lineage>
</organism>
<dbReference type="GO" id="GO:0003676">
    <property type="term" value="F:nucleic acid binding"/>
    <property type="evidence" value="ECO:0007669"/>
    <property type="project" value="InterPro"/>
</dbReference>
<protein>
    <submittedName>
        <fullName evidence="1">Uncharacterized protein</fullName>
    </submittedName>
</protein>
<feature type="non-terminal residue" evidence="1">
    <location>
        <position position="1"/>
    </location>
</feature>
<dbReference type="Gene3D" id="3.30.420.10">
    <property type="entry name" value="Ribonuclease H-like superfamily/Ribonuclease H"/>
    <property type="match status" value="1"/>
</dbReference>
<accession>A0A154PGS3</accession>
<evidence type="ECO:0000313" key="1">
    <source>
        <dbReference type="EMBL" id="KZC11059.1"/>
    </source>
</evidence>